<feature type="chain" id="PRO_5020818500" evidence="5">
    <location>
        <begin position="23"/>
        <end position="268"/>
    </location>
</feature>
<dbReference type="RefSeq" id="WP_133700977.1">
    <property type="nucleotide sequence ID" value="NZ_SNXS01000003.1"/>
</dbReference>
<dbReference type="AlphaFoldDB" id="A0A4R6QMS3"/>
<evidence type="ECO:0000313" key="8">
    <source>
        <dbReference type="Proteomes" id="UP000295361"/>
    </source>
</evidence>
<sequence length="268" mass="28996">MHANLKTLLAAAGLALATQTMAQVTFYEHERFEGQSYTAQRQTRNFERAGFNDNASSAIVRSGRWEVCEHQNFEGRCVVLRPGRYISLAAMGMDDAVSSVRMVGTATNVSDDRYAPAAPPYVDYSRRKNERLYQAQVTSVRAVVGSPEQRCWTEREQVTQERSKPNVGGALAGALIGGILGHQVGGGTGKDIATVGGVVAGAAIGSNVGRDRDQQVSQNVQRCTSVPSQAKPEFWDVTYNHRGQEHRVQMTSAPGATITVNKDGVPRG</sequence>
<dbReference type="SUPFAM" id="SSF49695">
    <property type="entry name" value="gamma-Crystallin-like"/>
    <property type="match status" value="1"/>
</dbReference>
<dbReference type="PROSITE" id="PS50915">
    <property type="entry name" value="CRYSTALLIN_BETA_GAMMA"/>
    <property type="match status" value="1"/>
</dbReference>
<evidence type="ECO:0000256" key="5">
    <source>
        <dbReference type="SAM" id="SignalP"/>
    </source>
</evidence>
<dbReference type="EMBL" id="SNXS01000003">
    <property type="protein sequence ID" value="TDP71182.1"/>
    <property type="molecule type" value="Genomic_DNA"/>
</dbReference>
<reference evidence="7 8" key="1">
    <citation type="submission" date="2019-03" db="EMBL/GenBank/DDBJ databases">
        <title>Genomic Encyclopedia of Type Strains, Phase IV (KMG-IV): sequencing the most valuable type-strain genomes for metagenomic binning, comparative biology and taxonomic classification.</title>
        <authorList>
            <person name="Goeker M."/>
        </authorList>
    </citation>
    <scope>NUCLEOTIDE SEQUENCE [LARGE SCALE GENOMIC DNA]</scope>
    <source>
        <strain evidence="7 8">DSM 16998</strain>
    </source>
</reference>
<dbReference type="InParanoid" id="A0A4R6QMS3"/>
<comment type="caution">
    <text evidence="7">The sequence shown here is derived from an EMBL/GenBank/DDBJ whole genome shotgun (WGS) entry which is preliminary data.</text>
</comment>
<keyword evidence="8" id="KW-1185">Reference proteome</keyword>
<proteinExistence type="inferred from homology"/>
<dbReference type="PANTHER" id="PTHR35603:SF2">
    <property type="entry name" value="OUTER MEMBRANE LIPOPROTEIN"/>
    <property type="match status" value="1"/>
</dbReference>
<feature type="signal peptide" evidence="5">
    <location>
        <begin position="1"/>
        <end position="22"/>
    </location>
</feature>
<evidence type="ECO:0000256" key="2">
    <source>
        <dbReference type="ARBA" id="ARBA00009646"/>
    </source>
</evidence>
<dbReference type="Gene3D" id="2.60.20.10">
    <property type="entry name" value="Crystallins"/>
    <property type="match status" value="1"/>
</dbReference>
<comment type="similarity">
    <text evidence="2">Belongs to the beta/gamma-crystallin family.</text>
</comment>
<evidence type="ECO:0000313" key="7">
    <source>
        <dbReference type="EMBL" id="TDP71182.1"/>
    </source>
</evidence>
<dbReference type="GO" id="GO:0019867">
    <property type="term" value="C:outer membrane"/>
    <property type="evidence" value="ECO:0007669"/>
    <property type="project" value="InterPro"/>
</dbReference>
<dbReference type="InterPro" id="IPR008816">
    <property type="entry name" value="Gly_zipper_2TM_dom"/>
</dbReference>
<protein>
    <submittedName>
        <fullName evidence="7">Uncharacterized protein YcfJ</fullName>
    </submittedName>
</protein>
<keyword evidence="3" id="KW-0677">Repeat</keyword>
<gene>
    <name evidence="7" type="ORF">DES47_103160</name>
</gene>
<keyword evidence="5" id="KW-0732">Signal</keyword>
<dbReference type="InterPro" id="IPR011024">
    <property type="entry name" value="G_crystallin-like"/>
</dbReference>
<dbReference type="SMART" id="SM00247">
    <property type="entry name" value="XTALbg"/>
    <property type="match status" value="1"/>
</dbReference>
<dbReference type="Proteomes" id="UP000295361">
    <property type="component" value="Unassembled WGS sequence"/>
</dbReference>
<dbReference type="InterPro" id="IPR051407">
    <property type="entry name" value="Bact_OM_lipoprot/Surf_antigen"/>
</dbReference>
<dbReference type="InterPro" id="IPR001064">
    <property type="entry name" value="Beta/gamma_crystallin"/>
</dbReference>
<evidence type="ECO:0000256" key="4">
    <source>
        <dbReference type="ARBA" id="ARBA00023136"/>
    </source>
</evidence>
<feature type="domain" description="Beta/gamma crystallin 'Greek key'" evidence="6">
    <location>
        <begin position="63"/>
        <end position="104"/>
    </location>
</feature>
<organism evidence="7 8">
    <name type="scientific">Roseateles toxinivorans</name>
    <dbReference type="NCBI Taxonomy" id="270368"/>
    <lineage>
        <taxon>Bacteria</taxon>
        <taxon>Pseudomonadati</taxon>
        <taxon>Pseudomonadota</taxon>
        <taxon>Betaproteobacteria</taxon>
        <taxon>Burkholderiales</taxon>
        <taxon>Sphaerotilaceae</taxon>
        <taxon>Roseateles</taxon>
    </lineage>
</organism>
<dbReference type="Pfam" id="PF05433">
    <property type="entry name" value="Rick_17kDa_Anti"/>
    <property type="match status" value="1"/>
</dbReference>
<comment type="subcellular location">
    <subcellularLocation>
        <location evidence="1">Membrane</location>
    </subcellularLocation>
</comment>
<accession>A0A4R6QMS3</accession>
<evidence type="ECO:0000256" key="1">
    <source>
        <dbReference type="ARBA" id="ARBA00004370"/>
    </source>
</evidence>
<keyword evidence="4" id="KW-0472">Membrane</keyword>
<evidence type="ECO:0000259" key="6">
    <source>
        <dbReference type="PROSITE" id="PS50915"/>
    </source>
</evidence>
<dbReference type="PANTHER" id="PTHR35603">
    <property type="match status" value="1"/>
</dbReference>
<evidence type="ECO:0000256" key="3">
    <source>
        <dbReference type="ARBA" id="ARBA00022737"/>
    </source>
</evidence>
<dbReference type="OrthoDB" id="9150808at2"/>
<name>A0A4R6QMS3_9BURK</name>
<dbReference type="Pfam" id="PF00030">
    <property type="entry name" value="Crystall"/>
    <property type="match status" value="1"/>
</dbReference>